<accession>A0A6C1E1Y2</accession>
<dbReference type="InterPro" id="IPR026541">
    <property type="entry name" value="MRG_dom"/>
</dbReference>
<evidence type="ECO:0000256" key="8">
    <source>
        <dbReference type="SAM" id="MobiDB-lite"/>
    </source>
</evidence>
<keyword evidence="7" id="KW-0539">Nucleus</keyword>
<evidence type="ECO:0000256" key="2">
    <source>
        <dbReference type="ARBA" id="ARBA00009093"/>
    </source>
</evidence>
<dbReference type="SUPFAM" id="SSF54160">
    <property type="entry name" value="Chromo domain-like"/>
    <property type="match status" value="1"/>
</dbReference>
<proteinExistence type="inferred from homology"/>
<keyword evidence="11" id="KW-1185">Reference proteome</keyword>
<dbReference type="InterPro" id="IPR016197">
    <property type="entry name" value="Chromo-like_dom_sf"/>
</dbReference>
<dbReference type="InterPro" id="IPR038217">
    <property type="entry name" value="MRG_C_sf"/>
</dbReference>
<dbReference type="Gene3D" id="2.30.30.140">
    <property type="match status" value="1"/>
</dbReference>
<dbReference type="InterPro" id="IPR000953">
    <property type="entry name" value="Chromo/chromo_shadow_dom"/>
</dbReference>
<dbReference type="Pfam" id="PF05712">
    <property type="entry name" value="MRG"/>
    <property type="match status" value="1"/>
</dbReference>
<feature type="compositionally biased region" description="Basic and acidic residues" evidence="8">
    <location>
        <begin position="117"/>
        <end position="126"/>
    </location>
</feature>
<evidence type="ECO:0000256" key="6">
    <source>
        <dbReference type="ARBA" id="ARBA00023163"/>
    </source>
</evidence>
<comment type="similarity">
    <text evidence="2">Belongs to the MRG family.</text>
</comment>
<dbReference type="OrthoDB" id="124855at2759"/>
<feature type="compositionally biased region" description="Basic and acidic residues" evidence="8">
    <location>
        <begin position="54"/>
        <end position="63"/>
    </location>
</feature>
<feature type="compositionally biased region" description="Low complexity" evidence="8">
    <location>
        <begin position="150"/>
        <end position="190"/>
    </location>
</feature>
<dbReference type="Pfam" id="PF22732">
    <property type="entry name" value="MSL3_chromo-like"/>
    <property type="match status" value="1"/>
</dbReference>
<name>A0A6C1E1Y2_SACPS</name>
<keyword evidence="6" id="KW-0804">Transcription</keyword>
<dbReference type="GO" id="GO:0006338">
    <property type="term" value="P:chromatin remodeling"/>
    <property type="evidence" value="ECO:0007669"/>
    <property type="project" value="UniProtKB-ARBA"/>
</dbReference>
<evidence type="ECO:0000256" key="4">
    <source>
        <dbReference type="ARBA" id="ARBA00022853"/>
    </source>
</evidence>
<dbReference type="InterPro" id="IPR053820">
    <property type="entry name" value="MSL3_chromo-like"/>
</dbReference>
<dbReference type="FunFam" id="2.30.30.140:FF:000123">
    <property type="entry name" value="Chromatin modification-related protein EAF3"/>
    <property type="match status" value="1"/>
</dbReference>
<evidence type="ECO:0000313" key="10">
    <source>
        <dbReference type="EMBL" id="QID82999.1"/>
    </source>
</evidence>
<dbReference type="InterPro" id="IPR008676">
    <property type="entry name" value="MRG"/>
</dbReference>
<evidence type="ECO:0000256" key="3">
    <source>
        <dbReference type="ARBA" id="ARBA00018505"/>
    </source>
</evidence>
<dbReference type="AlphaFoldDB" id="A0A6C1E1Y2"/>
<dbReference type="PANTHER" id="PTHR10880">
    <property type="entry name" value="MORTALITY FACTOR 4-LIKE PROTEIN"/>
    <property type="match status" value="1"/>
</dbReference>
<dbReference type="GO" id="GO:0035267">
    <property type="term" value="C:NuA4 histone acetyltransferase complex"/>
    <property type="evidence" value="ECO:0007669"/>
    <property type="project" value="TreeGrafter"/>
</dbReference>
<reference evidence="10 11" key="1">
    <citation type="journal article" date="2019" name="BMC Genomics">
        <title>Chromosome level assembly and comparative genome analysis confirm lager-brewing yeasts originated from a single hybridization.</title>
        <authorList>
            <person name="Salazar A.N."/>
            <person name="Gorter de Vries A.R."/>
            <person name="van den Broek M."/>
            <person name="Brouwers N."/>
            <person name="de la Torre Cortes P."/>
            <person name="Kuijpers N.G.A."/>
            <person name="Daran J.G."/>
            <person name="Abeel T."/>
        </authorList>
    </citation>
    <scope>NUCLEOTIDE SEQUENCE [LARGE SCALE GENOMIC DNA]</scope>
    <source>
        <strain evidence="10 11">CBS 1483</strain>
    </source>
</reference>
<dbReference type="Gene3D" id="1.10.274.30">
    <property type="entry name" value="MRG domain"/>
    <property type="match status" value="1"/>
</dbReference>
<dbReference type="EMBL" id="CP048997">
    <property type="protein sequence ID" value="QID82999.1"/>
    <property type="molecule type" value="Genomic_DNA"/>
</dbReference>
<evidence type="ECO:0000256" key="7">
    <source>
        <dbReference type="ARBA" id="ARBA00023242"/>
    </source>
</evidence>
<dbReference type="SMART" id="SM00298">
    <property type="entry name" value="CHROMO"/>
    <property type="match status" value="1"/>
</dbReference>
<dbReference type="GO" id="GO:0032221">
    <property type="term" value="C:Rpd3S complex"/>
    <property type="evidence" value="ECO:0007669"/>
    <property type="project" value="TreeGrafter"/>
</dbReference>
<dbReference type="PANTHER" id="PTHR10880:SF15">
    <property type="entry name" value="MSL COMPLEX SUBUNIT 3"/>
    <property type="match status" value="1"/>
</dbReference>
<gene>
    <name evidence="10" type="primary">EAF3_1</name>
    <name evidence="10" type="ORF">GRS66_005436</name>
</gene>
<feature type="domain" description="Chromo" evidence="9">
    <location>
        <begin position="64"/>
        <end position="113"/>
    </location>
</feature>
<feature type="compositionally biased region" description="Polar residues" evidence="8">
    <location>
        <begin position="39"/>
        <end position="53"/>
    </location>
</feature>
<dbReference type="Proteomes" id="UP000501346">
    <property type="component" value="Chromosome ScXVI"/>
</dbReference>
<comment type="subcellular location">
    <subcellularLocation>
        <location evidence="1">Nucleus</location>
    </subcellularLocation>
</comment>
<evidence type="ECO:0000256" key="1">
    <source>
        <dbReference type="ARBA" id="ARBA00004123"/>
    </source>
</evidence>
<evidence type="ECO:0000313" key="11">
    <source>
        <dbReference type="Proteomes" id="UP000501346"/>
    </source>
</evidence>
<keyword evidence="4" id="KW-0156">Chromatin regulator</keyword>
<dbReference type="GO" id="GO:0006355">
    <property type="term" value="P:regulation of DNA-templated transcription"/>
    <property type="evidence" value="ECO:0007669"/>
    <property type="project" value="InterPro"/>
</dbReference>
<organism evidence="10 11">
    <name type="scientific">Saccharomyces pastorianus</name>
    <name type="common">Lager yeast</name>
    <name type="synonym">Saccharomyces cerevisiae x Saccharomyces eubayanus</name>
    <dbReference type="NCBI Taxonomy" id="27292"/>
    <lineage>
        <taxon>Eukaryota</taxon>
        <taxon>Fungi</taxon>
        <taxon>Dikarya</taxon>
        <taxon>Ascomycota</taxon>
        <taxon>Saccharomycotina</taxon>
        <taxon>Saccharomycetes</taxon>
        <taxon>Saccharomycetales</taxon>
        <taxon>Saccharomycetaceae</taxon>
        <taxon>Saccharomyces</taxon>
    </lineage>
</organism>
<evidence type="ECO:0000256" key="5">
    <source>
        <dbReference type="ARBA" id="ARBA00023015"/>
    </source>
</evidence>
<protein>
    <recommendedName>
        <fullName evidence="3">Chromatin modification-related protein EAF3</fullName>
    </recommendedName>
</protein>
<sequence>MVDLEQEFALGGRCLAFHGPLMYEAKILKIWDPSSKMYTSIPNDKPGGSSQATKEIKPQKLGEDESIPEEIINGKCFFIHYQGWKSSWDEWVGYDRIRAYNEENIAMKKRLANEAKEAKKSLLEQQKKKKLSTSLGGPSNGGKRKGDSRSNASISKSTSQSSLTSSVSGRKSGRSSANSLHPGSSLRSSSDQNGNDDRRRSSSLSPNMLHHIAGYPTPKISLQIPIKLKSVLVDDWEYVTKDKKICRLPADVTVEMVLNKYEHEVSQELESPGSQSQLSEYCAGLKLYFDKCLGNMLLYRLERLQYDKLLKKSSKDQKPLVPIRIYGAIHLLRLISVLPELTSSTTMDLQSCQLLIKQTEDFLVWLLMHMDEYFNDKDPNRSDDALYVNTSSQYEGVALGM</sequence>
<evidence type="ECO:0000259" key="9">
    <source>
        <dbReference type="SMART" id="SM00298"/>
    </source>
</evidence>
<feature type="region of interest" description="Disordered" evidence="8">
    <location>
        <begin position="39"/>
        <end position="65"/>
    </location>
</feature>
<feature type="region of interest" description="Disordered" evidence="8">
    <location>
        <begin position="117"/>
        <end position="210"/>
    </location>
</feature>
<dbReference type="FunFam" id="1.10.274.30:FF:000006">
    <property type="entry name" value="Eaf3p"/>
    <property type="match status" value="1"/>
</dbReference>
<keyword evidence="5" id="KW-0805">Transcription regulation</keyword>
<dbReference type="PROSITE" id="PS51640">
    <property type="entry name" value="MRG"/>
    <property type="match status" value="1"/>
</dbReference>